<evidence type="ECO:0000313" key="3">
    <source>
        <dbReference type="Proteomes" id="UP001221757"/>
    </source>
</evidence>
<evidence type="ECO:0000256" key="1">
    <source>
        <dbReference type="SAM" id="Phobius"/>
    </source>
</evidence>
<reference evidence="2" key="1">
    <citation type="submission" date="2023-03" db="EMBL/GenBank/DDBJ databases">
        <title>Massive genome expansion in bonnet fungi (Mycena s.s.) driven by repeated elements and novel gene families across ecological guilds.</title>
        <authorList>
            <consortium name="Lawrence Berkeley National Laboratory"/>
            <person name="Harder C.B."/>
            <person name="Miyauchi S."/>
            <person name="Viragh M."/>
            <person name="Kuo A."/>
            <person name="Thoen E."/>
            <person name="Andreopoulos B."/>
            <person name="Lu D."/>
            <person name="Skrede I."/>
            <person name="Drula E."/>
            <person name="Henrissat B."/>
            <person name="Morin E."/>
            <person name="Kohler A."/>
            <person name="Barry K."/>
            <person name="LaButti K."/>
            <person name="Morin E."/>
            <person name="Salamov A."/>
            <person name="Lipzen A."/>
            <person name="Mereny Z."/>
            <person name="Hegedus B."/>
            <person name="Baldrian P."/>
            <person name="Stursova M."/>
            <person name="Weitz H."/>
            <person name="Taylor A."/>
            <person name="Grigoriev I.V."/>
            <person name="Nagy L.G."/>
            <person name="Martin F."/>
            <person name="Kauserud H."/>
        </authorList>
    </citation>
    <scope>NUCLEOTIDE SEQUENCE</scope>
    <source>
        <strain evidence="2">CBHHK067</strain>
    </source>
</reference>
<protein>
    <submittedName>
        <fullName evidence="2">Uncharacterized protein</fullName>
    </submittedName>
</protein>
<sequence>MLLDFRPHYSPPSQQFIRGSMSFVQSCFQAAASWIMFSLSIHQLRTASMLMPPATRKTFQEMHQAFGLCCPFAAVVHCLLSLSVSAGPHIHYPHQYVPSFCNVSSD</sequence>
<organism evidence="2 3">
    <name type="scientific">Mycena rosella</name>
    <name type="common">Pink bonnet</name>
    <name type="synonym">Agaricus rosellus</name>
    <dbReference type="NCBI Taxonomy" id="1033263"/>
    <lineage>
        <taxon>Eukaryota</taxon>
        <taxon>Fungi</taxon>
        <taxon>Dikarya</taxon>
        <taxon>Basidiomycota</taxon>
        <taxon>Agaricomycotina</taxon>
        <taxon>Agaricomycetes</taxon>
        <taxon>Agaricomycetidae</taxon>
        <taxon>Agaricales</taxon>
        <taxon>Marasmiineae</taxon>
        <taxon>Mycenaceae</taxon>
        <taxon>Mycena</taxon>
    </lineage>
</organism>
<dbReference type="EMBL" id="JARKIE010000307">
    <property type="protein sequence ID" value="KAJ7655545.1"/>
    <property type="molecule type" value="Genomic_DNA"/>
</dbReference>
<proteinExistence type="predicted"/>
<keyword evidence="1" id="KW-1133">Transmembrane helix</keyword>
<accession>A0AAD7G3K1</accession>
<keyword evidence="1" id="KW-0472">Membrane</keyword>
<feature type="transmembrane region" description="Helical" evidence="1">
    <location>
        <begin position="65"/>
        <end position="86"/>
    </location>
</feature>
<keyword evidence="3" id="KW-1185">Reference proteome</keyword>
<evidence type="ECO:0000313" key="2">
    <source>
        <dbReference type="EMBL" id="KAJ7655545.1"/>
    </source>
</evidence>
<feature type="transmembrane region" description="Helical" evidence="1">
    <location>
        <begin position="20"/>
        <end position="44"/>
    </location>
</feature>
<dbReference type="Proteomes" id="UP001221757">
    <property type="component" value="Unassembled WGS sequence"/>
</dbReference>
<gene>
    <name evidence="2" type="ORF">B0H17DRAFT_1098856</name>
</gene>
<comment type="caution">
    <text evidence="2">The sequence shown here is derived from an EMBL/GenBank/DDBJ whole genome shotgun (WGS) entry which is preliminary data.</text>
</comment>
<dbReference type="AlphaFoldDB" id="A0AAD7G3K1"/>
<name>A0AAD7G3K1_MYCRO</name>
<keyword evidence="1" id="KW-0812">Transmembrane</keyword>